<dbReference type="InterPro" id="IPR003591">
    <property type="entry name" value="Leu-rich_rpt_typical-subtyp"/>
</dbReference>
<reference evidence="4 5" key="1">
    <citation type="journal article" date="2008" name="Nature">
        <title>The genome of the model beetle and pest Tribolium castaneum.</title>
        <authorList>
            <consortium name="Tribolium Genome Sequencing Consortium"/>
            <person name="Richards S."/>
            <person name="Gibbs R.A."/>
            <person name="Weinstock G.M."/>
            <person name="Brown S.J."/>
            <person name="Denell R."/>
            <person name="Beeman R.W."/>
            <person name="Gibbs R."/>
            <person name="Beeman R.W."/>
            <person name="Brown S.J."/>
            <person name="Bucher G."/>
            <person name="Friedrich M."/>
            <person name="Grimmelikhuijzen C.J."/>
            <person name="Klingler M."/>
            <person name="Lorenzen M."/>
            <person name="Richards S."/>
            <person name="Roth S."/>
            <person name="Schroder R."/>
            <person name="Tautz D."/>
            <person name="Zdobnov E.M."/>
            <person name="Muzny D."/>
            <person name="Gibbs R.A."/>
            <person name="Weinstock G.M."/>
            <person name="Attaway T."/>
            <person name="Bell S."/>
            <person name="Buhay C.J."/>
            <person name="Chandrabose M.N."/>
            <person name="Chavez D."/>
            <person name="Clerk-Blankenburg K.P."/>
            <person name="Cree A."/>
            <person name="Dao M."/>
            <person name="Davis C."/>
            <person name="Chacko J."/>
            <person name="Dinh H."/>
            <person name="Dugan-Rocha S."/>
            <person name="Fowler G."/>
            <person name="Garner T.T."/>
            <person name="Garnes J."/>
            <person name="Gnirke A."/>
            <person name="Hawes A."/>
            <person name="Hernandez J."/>
            <person name="Hines S."/>
            <person name="Holder M."/>
            <person name="Hume J."/>
            <person name="Jhangiani S.N."/>
            <person name="Joshi V."/>
            <person name="Khan Z.M."/>
            <person name="Jackson L."/>
            <person name="Kovar C."/>
            <person name="Kowis A."/>
            <person name="Lee S."/>
            <person name="Lewis L.R."/>
            <person name="Margolis J."/>
            <person name="Morgan M."/>
            <person name="Nazareth L.V."/>
            <person name="Nguyen N."/>
            <person name="Okwuonu G."/>
            <person name="Parker D."/>
            <person name="Richards S."/>
            <person name="Ruiz S.J."/>
            <person name="Santibanez J."/>
            <person name="Savard J."/>
            <person name="Scherer S.E."/>
            <person name="Schneider B."/>
            <person name="Sodergren E."/>
            <person name="Tautz D."/>
            <person name="Vattahil S."/>
            <person name="Villasana D."/>
            <person name="White C.S."/>
            <person name="Wright R."/>
            <person name="Park Y."/>
            <person name="Beeman R.W."/>
            <person name="Lord J."/>
            <person name="Oppert B."/>
            <person name="Lorenzen M."/>
            <person name="Brown S."/>
            <person name="Wang L."/>
            <person name="Savard J."/>
            <person name="Tautz D."/>
            <person name="Richards S."/>
            <person name="Weinstock G."/>
            <person name="Gibbs R.A."/>
            <person name="Liu Y."/>
            <person name="Worley K."/>
            <person name="Weinstock G."/>
            <person name="Elsik C.G."/>
            <person name="Reese J.T."/>
            <person name="Elhaik E."/>
            <person name="Landan G."/>
            <person name="Graur D."/>
            <person name="Arensburger P."/>
            <person name="Atkinson P."/>
            <person name="Beeman R.W."/>
            <person name="Beidler J."/>
            <person name="Brown S.J."/>
            <person name="Demuth J.P."/>
            <person name="Drury D.W."/>
            <person name="Du Y.Z."/>
            <person name="Fujiwara H."/>
            <person name="Lorenzen M."/>
            <person name="Maselli V."/>
            <person name="Osanai M."/>
            <person name="Park Y."/>
            <person name="Robertson H.M."/>
            <person name="Tu Z."/>
            <person name="Wang J.J."/>
            <person name="Wang S."/>
            <person name="Richards S."/>
            <person name="Song H."/>
            <person name="Zhang L."/>
            <person name="Sodergren E."/>
            <person name="Werner D."/>
            <person name="Stanke M."/>
            <person name="Morgenstern B."/>
            <person name="Solovyev V."/>
            <person name="Kosarev P."/>
            <person name="Brown G."/>
            <person name="Chen H.C."/>
            <person name="Ermolaeva O."/>
            <person name="Hlavina W."/>
            <person name="Kapustin Y."/>
            <person name="Kiryutin B."/>
            <person name="Kitts P."/>
            <person name="Maglott D."/>
            <person name="Pruitt K."/>
            <person name="Sapojnikov V."/>
            <person name="Souvorov A."/>
            <person name="Mackey A.J."/>
            <person name="Waterhouse R.M."/>
            <person name="Wyder S."/>
            <person name="Zdobnov E.M."/>
            <person name="Zdobnov E.M."/>
            <person name="Wyder S."/>
            <person name="Kriventseva E.V."/>
            <person name="Kadowaki T."/>
            <person name="Bork P."/>
            <person name="Aranda M."/>
            <person name="Bao R."/>
            <person name="Beermann A."/>
            <person name="Berns N."/>
            <person name="Bolognesi R."/>
            <person name="Bonneton F."/>
            <person name="Bopp D."/>
            <person name="Brown S.J."/>
            <person name="Bucher G."/>
            <person name="Butts T."/>
            <person name="Chaumot A."/>
            <person name="Denell R.E."/>
            <person name="Ferrier D.E."/>
            <person name="Friedrich M."/>
            <person name="Gordon C.M."/>
            <person name="Jindra M."/>
            <person name="Klingler M."/>
            <person name="Lan Q."/>
            <person name="Lattorff H.M."/>
            <person name="Laudet V."/>
            <person name="von Levetsow C."/>
            <person name="Liu Z."/>
            <person name="Lutz R."/>
            <person name="Lynch J.A."/>
            <person name="da Fonseca R.N."/>
            <person name="Posnien N."/>
            <person name="Reuter R."/>
            <person name="Roth S."/>
            <person name="Savard J."/>
            <person name="Schinko J.B."/>
            <person name="Schmitt C."/>
            <person name="Schoppmeier M."/>
            <person name="Schroder R."/>
            <person name="Shippy T.D."/>
            <person name="Simonnet F."/>
            <person name="Marques-Souza H."/>
            <person name="Tautz D."/>
            <person name="Tomoyasu Y."/>
            <person name="Trauner J."/>
            <person name="Van der Zee M."/>
            <person name="Vervoort M."/>
            <person name="Wittkopp N."/>
            <person name="Wimmer E.A."/>
            <person name="Yang X."/>
            <person name="Jones A.K."/>
            <person name="Sattelle D.B."/>
            <person name="Ebert P.R."/>
            <person name="Nelson D."/>
            <person name="Scott J.G."/>
            <person name="Beeman R.W."/>
            <person name="Muthukrishnan S."/>
            <person name="Kramer K.J."/>
            <person name="Arakane Y."/>
            <person name="Beeman R.W."/>
            <person name="Zhu Q."/>
            <person name="Hogenkamp D."/>
            <person name="Dixit R."/>
            <person name="Oppert B."/>
            <person name="Jiang H."/>
            <person name="Zou Z."/>
            <person name="Marshall J."/>
            <person name="Elpidina E."/>
            <person name="Vinokurov K."/>
            <person name="Oppert C."/>
            <person name="Zou Z."/>
            <person name="Evans J."/>
            <person name="Lu Z."/>
            <person name="Zhao P."/>
            <person name="Sumathipala N."/>
            <person name="Altincicek B."/>
            <person name="Vilcinskas A."/>
            <person name="Williams M."/>
            <person name="Hultmark D."/>
            <person name="Hetru C."/>
            <person name="Jiang H."/>
            <person name="Grimmelikhuijzen C.J."/>
            <person name="Hauser F."/>
            <person name="Cazzamali G."/>
            <person name="Williamson M."/>
            <person name="Park Y."/>
            <person name="Li B."/>
            <person name="Tanaka Y."/>
            <person name="Predel R."/>
            <person name="Neupert S."/>
            <person name="Schachtner J."/>
            <person name="Verleyen P."/>
            <person name="Raible F."/>
            <person name="Bork P."/>
            <person name="Friedrich M."/>
            <person name="Walden K.K."/>
            <person name="Robertson H.M."/>
            <person name="Angeli S."/>
            <person name="Foret S."/>
            <person name="Bucher G."/>
            <person name="Schuetz S."/>
            <person name="Maleszka R."/>
            <person name="Wimmer E.A."/>
            <person name="Beeman R.W."/>
            <person name="Lorenzen M."/>
            <person name="Tomoyasu Y."/>
            <person name="Miller S.C."/>
            <person name="Grossmann D."/>
            <person name="Bucher G."/>
        </authorList>
    </citation>
    <scope>NUCLEOTIDE SEQUENCE [LARGE SCALE GENOMIC DNA]</scope>
    <source>
        <strain evidence="4 5">Georgia GA2</strain>
    </source>
</reference>
<dbReference type="OMA" id="EMDTITM"/>
<dbReference type="InterPro" id="IPR032675">
    <property type="entry name" value="LRR_dom_sf"/>
</dbReference>
<gene>
    <name evidence="4" type="primary">AUGUSTUS-3.0.2_10912</name>
    <name evidence="4" type="ORF">TcasGA2_TC010912</name>
</gene>
<evidence type="ECO:0000313" key="4">
    <source>
        <dbReference type="EMBL" id="EFA03056.1"/>
    </source>
</evidence>
<keyword evidence="3" id="KW-0732">Signal</keyword>
<dbReference type="PANTHER" id="PTHR45712:SF22">
    <property type="entry name" value="INSULIN-LIKE GROWTH FACTOR-BINDING PROTEIN COMPLEX ACID LABILE SUBUNIT"/>
    <property type="match status" value="1"/>
</dbReference>
<evidence type="ECO:0000313" key="5">
    <source>
        <dbReference type="Proteomes" id="UP000007266"/>
    </source>
</evidence>
<dbReference type="Pfam" id="PF13855">
    <property type="entry name" value="LRR_8"/>
    <property type="match status" value="3"/>
</dbReference>
<dbReference type="eggNOG" id="KOG0619">
    <property type="taxonomic scope" value="Eukaryota"/>
</dbReference>
<dbReference type="Proteomes" id="UP000007266">
    <property type="component" value="Linkage group 5"/>
</dbReference>
<dbReference type="InParanoid" id="D6WMU8"/>
<keyword evidence="1" id="KW-0433">Leucine-rich repeat</keyword>
<reference evidence="4 5" key="2">
    <citation type="journal article" date="2010" name="Nucleic Acids Res.">
        <title>BeetleBase in 2010: revisions to provide comprehensive genomic information for Tribolium castaneum.</title>
        <authorList>
            <person name="Kim H.S."/>
            <person name="Murphy T."/>
            <person name="Xia J."/>
            <person name="Caragea D."/>
            <person name="Park Y."/>
            <person name="Beeman R.W."/>
            <person name="Lorenzen M.D."/>
            <person name="Butcher S."/>
            <person name="Manak J.R."/>
            <person name="Brown S.J."/>
        </authorList>
    </citation>
    <scope>GENOME REANNOTATION</scope>
    <source>
        <strain evidence="4 5">Georgia GA2</strain>
    </source>
</reference>
<dbReference type="InterPro" id="IPR050333">
    <property type="entry name" value="SLRP"/>
</dbReference>
<feature type="chain" id="PRO_5003089925" evidence="3">
    <location>
        <begin position="21"/>
        <end position="441"/>
    </location>
</feature>
<organism evidence="4 5">
    <name type="scientific">Tribolium castaneum</name>
    <name type="common">Red flour beetle</name>
    <dbReference type="NCBI Taxonomy" id="7070"/>
    <lineage>
        <taxon>Eukaryota</taxon>
        <taxon>Metazoa</taxon>
        <taxon>Ecdysozoa</taxon>
        <taxon>Arthropoda</taxon>
        <taxon>Hexapoda</taxon>
        <taxon>Insecta</taxon>
        <taxon>Pterygota</taxon>
        <taxon>Neoptera</taxon>
        <taxon>Endopterygota</taxon>
        <taxon>Coleoptera</taxon>
        <taxon>Polyphaga</taxon>
        <taxon>Cucujiformia</taxon>
        <taxon>Tenebrionidae</taxon>
        <taxon>Tenebrionidae incertae sedis</taxon>
        <taxon>Tribolium</taxon>
    </lineage>
</organism>
<name>D6WMU8_TRICA</name>
<dbReference type="HOGENOM" id="CLU_000288_18_6_1"/>
<dbReference type="STRING" id="7070.D6WMU8"/>
<proteinExistence type="predicted"/>
<accession>D6WMU8</accession>
<evidence type="ECO:0000256" key="2">
    <source>
        <dbReference type="ARBA" id="ARBA00022737"/>
    </source>
</evidence>
<dbReference type="PhylomeDB" id="D6WMU8"/>
<dbReference type="Gene3D" id="3.80.10.10">
    <property type="entry name" value="Ribonuclease Inhibitor"/>
    <property type="match status" value="4"/>
</dbReference>
<dbReference type="AlphaFoldDB" id="D6WMU8"/>
<evidence type="ECO:0000256" key="3">
    <source>
        <dbReference type="SAM" id="SignalP"/>
    </source>
</evidence>
<dbReference type="EMBL" id="KQ971342">
    <property type="protein sequence ID" value="EFA03056.1"/>
    <property type="molecule type" value="Genomic_DNA"/>
</dbReference>
<sequence length="441" mass="50125">MNPKSLFLLVFVTILGVTSSEVSFKNVTLWTWEKNINTIDSANNLGTYLPKKWTSTIIVIGTIPILHENSVTNVENVKELQFLKNQIVEIRPGAFKNLNSVKTLKINGSNITTIAGVFDNLTLEQLNLNNNQISVIPKGVVKNPNLKGLSFAGNLIETIEESAFDHLPNLETLDLFQNLLSDLPLGIFKHLPHLTIVSLSNNKFTTIKEEIFDSSSIRYLYLDGNLLKTVPENFMGRMPNLQGIYLNRNHLKTIPAGIFNNKTLLHIELANNEISHIAPDAFNNMPNLANLILSSNKLAQYNNNWLRNCPNIYRLFLSNNLIEQLPVQAFKNIYNQKEQWVKLNSNKIKKITAENFKGWKLVDTLDLSQNEIEQWHEDYLADAEFIRALNLAYNKITCLDGDLDKIFKAKKATYLSGNPLSEECKSKIREWSARNQDKVSL</sequence>
<protein>
    <submittedName>
        <fullName evidence="4">Chaoptin-like Protein</fullName>
    </submittedName>
</protein>
<feature type="signal peptide" evidence="3">
    <location>
        <begin position="1"/>
        <end position="20"/>
    </location>
</feature>
<dbReference type="PROSITE" id="PS51450">
    <property type="entry name" value="LRR"/>
    <property type="match status" value="2"/>
</dbReference>
<dbReference type="SUPFAM" id="SSF52058">
    <property type="entry name" value="L domain-like"/>
    <property type="match status" value="1"/>
</dbReference>
<keyword evidence="5" id="KW-1185">Reference proteome</keyword>
<dbReference type="InterPro" id="IPR001611">
    <property type="entry name" value="Leu-rich_rpt"/>
</dbReference>
<evidence type="ECO:0000256" key="1">
    <source>
        <dbReference type="ARBA" id="ARBA00022614"/>
    </source>
</evidence>
<dbReference type="FunFam" id="3.80.10.10:FF:001164">
    <property type="entry name" value="GH01279p"/>
    <property type="match status" value="1"/>
</dbReference>
<keyword evidence="2" id="KW-0677">Repeat</keyword>
<dbReference type="PANTHER" id="PTHR45712">
    <property type="entry name" value="AGAP008170-PA"/>
    <property type="match status" value="1"/>
</dbReference>
<dbReference type="SMART" id="SM00369">
    <property type="entry name" value="LRR_TYP"/>
    <property type="match status" value="11"/>
</dbReference>